<sequence>MTLQSFCKQKWAYLFKLFRILVLIQPSLIFGDANKLWNEVESVMTDTILIHCSAQSNTYFTVFSIYCNDFINFICSTFKKNQLLSYSSTQSFNVGLLLNLLNFFIMQIKNVQLIGLFTKPHLFDQFPDLLVLYLSYAILKNMDQQVNKKNVFDIIFVDLLGQLIVTFFFKQQEYLLSIFIFLRIAQYSLVKLTSKSIDIVKEASSKKECLSQIIKSCENLINREVPCFDIDFNIINVEKYNWNKEDIKEEIKKLIQILAYCQFNLDCFKLKMRGLELVVSLPQKKDIIFPFSFDFSKRDLISYLCKSEHLLENSKGIYWLNNIYVNQREFELISQIRLIDFPMSKPVIYRKQVYKQSKEMLMILAYKKYMELEMLFCSQQILYDLYQNLIE</sequence>
<name>Q22V71_TETTS</name>
<dbReference type="Proteomes" id="UP000009168">
    <property type="component" value="Unassembled WGS sequence"/>
</dbReference>
<keyword evidence="2" id="KW-1185">Reference proteome</keyword>
<dbReference type="GeneID" id="7824187"/>
<dbReference type="HOGENOM" id="CLU_822553_0_0_1"/>
<dbReference type="RefSeq" id="XP_001009322.2">
    <property type="nucleotide sequence ID" value="XM_001009322.2"/>
</dbReference>
<organism evidence="1 2">
    <name type="scientific">Tetrahymena thermophila (strain SB210)</name>
    <dbReference type="NCBI Taxonomy" id="312017"/>
    <lineage>
        <taxon>Eukaryota</taxon>
        <taxon>Sar</taxon>
        <taxon>Alveolata</taxon>
        <taxon>Ciliophora</taxon>
        <taxon>Intramacronucleata</taxon>
        <taxon>Oligohymenophorea</taxon>
        <taxon>Hymenostomatida</taxon>
        <taxon>Tetrahymenina</taxon>
        <taxon>Tetrahymenidae</taxon>
        <taxon>Tetrahymena</taxon>
    </lineage>
</organism>
<accession>Q22V71</accession>
<evidence type="ECO:0000313" key="2">
    <source>
        <dbReference type="Proteomes" id="UP000009168"/>
    </source>
</evidence>
<reference evidence="2" key="1">
    <citation type="journal article" date="2006" name="PLoS Biol.">
        <title>Macronuclear genome sequence of the ciliate Tetrahymena thermophila, a model eukaryote.</title>
        <authorList>
            <person name="Eisen J.A."/>
            <person name="Coyne R.S."/>
            <person name="Wu M."/>
            <person name="Wu D."/>
            <person name="Thiagarajan M."/>
            <person name="Wortman J.R."/>
            <person name="Badger J.H."/>
            <person name="Ren Q."/>
            <person name="Amedeo P."/>
            <person name="Jones K.M."/>
            <person name="Tallon L.J."/>
            <person name="Delcher A.L."/>
            <person name="Salzberg S.L."/>
            <person name="Silva J.C."/>
            <person name="Haas B.J."/>
            <person name="Majoros W.H."/>
            <person name="Farzad M."/>
            <person name="Carlton J.M."/>
            <person name="Smith R.K. Jr."/>
            <person name="Garg J."/>
            <person name="Pearlman R.E."/>
            <person name="Karrer K.M."/>
            <person name="Sun L."/>
            <person name="Manning G."/>
            <person name="Elde N.C."/>
            <person name="Turkewitz A.P."/>
            <person name="Asai D.J."/>
            <person name="Wilkes D.E."/>
            <person name="Wang Y."/>
            <person name="Cai H."/>
            <person name="Collins K."/>
            <person name="Stewart B.A."/>
            <person name="Lee S.R."/>
            <person name="Wilamowska K."/>
            <person name="Weinberg Z."/>
            <person name="Ruzzo W.L."/>
            <person name="Wloga D."/>
            <person name="Gaertig J."/>
            <person name="Frankel J."/>
            <person name="Tsao C.-C."/>
            <person name="Gorovsky M.A."/>
            <person name="Keeling P.J."/>
            <person name="Waller R.F."/>
            <person name="Patron N.J."/>
            <person name="Cherry J.M."/>
            <person name="Stover N.A."/>
            <person name="Krieger C.J."/>
            <person name="del Toro C."/>
            <person name="Ryder H.F."/>
            <person name="Williamson S.C."/>
            <person name="Barbeau R.A."/>
            <person name="Hamilton E.P."/>
            <person name="Orias E."/>
        </authorList>
    </citation>
    <scope>NUCLEOTIDE SEQUENCE [LARGE SCALE GENOMIC DNA]</scope>
    <source>
        <strain evidence="2">SB210</strain>
    </source>
</reference>
<dbReference type="InParanoid" id="Q22V71"/>
<evidence type="ECO:0000313" key="1">
    <source>
        <dbReference type="EMBL" id="EAR89077.2"/>
    </source>
</evidence>
<dbReference type="EMBL" id="GG662798">
    <property type="protein sequence ID" value="EAR89077.2"/>
    <property type="molecule type" value="Genomic_DNA"/>
</dbReference>
<proteinExistence type="predicted"/>
<gene>
    <name evidence="1" type="ORF">TTHERM_00574300</name>
</gene>
<protein>
    <submittedName>
        <fullName evidence="1">Uncharacterized protein</fullName>
    </submittedName>
</protein>
<dbReference type="AlphaFoldDB" id="Q22V71"/>
<dbReference type="KEGG" id="tet:TTHERM_00574300"/>